<dbReference type="Pfam" id="PF01547">
    <property type="entry name" value="SBP_bac_1"/>
    <property type="match status" value="1"/>
</dbReference>
<dbReference type="Gene3D" id="3.40.190.10">
    <property type="entry name" value="Periplasmic binding protein-like II"/>
    <property type="match status" value="2"/>
</dbReference>
<dbReference type="InterPro" id="IPR006059">
    <property type="entry name" value="SBP"/>
</dbReference>
<evidence type="ECO:0000256" key="2">
    <source>
        <dbReference type="ARBA" id="ARBA00022729"/>
    </source>
</evidence>
<dbReference type="PANTHER" id="PTHR43649">
    <property type="entry name" value="ARABINOSE-BINDING PROTEIN-RELATED"/>
    <property type="match status" value="1"/>
</dbReference>
<evidence type="ECO:0000313" key="8">
    <source>
        <dbReference type="Proteomes" id="UP000766246"/>
    </source>
</evidence>
<dbReference type="PROSITE" id="PS51257">
    <property type="entry name" value="PROKAR_LIPOPROTEIN"/>
    <property type="match status" value="1"/>
</dbReference>
<reference evidence="7" key="1">
    <citation type="submission" date="2019-04" db="EMBL/GenBank/DDBJ databases">
        <title>Evolution of Biomass-Degrading Anaerobic Consortia Revealed by Metagenomics.</title>
        <authorList>
            <person name="Peng X."/>
        </authorList>
    </citation>
    <scope>NUCLEOTIDE SEQUENCE</scope>
    <source>
        <strain evidence="7">SIG311</strain>
    </source>
</reference>
<dbReference type="PANTHER" id="PTHR43649:SF33">
    <property type="entry name" value="POLYGALACTURONAN_RHAMNOGALACTURONAN-BINDING PROTEIN YTCQ"/>
    <property type="match status" value="1"/>
</dbReference>
<sequence>MKMKKVLASLLACSMLVAMTGCGSSNTKEEATVDTSNENLKSYADIVLGEDFTDLEATITMFNHRTDMDSDDYGGVNWKQYLAKFNEVYPGIKVQITTDTNYADDALTHLQSGDYETIMGIPALDASDLSTYFLSYGDLETMSKEVNYADTWMYQKQVYGVASTATTQGIVYNKKVFEEAGITELPGTPDEFIDALKAIKENTDAIPLYTNYAAGWTMGAWDAYFGINATGDNTYANQKFLHTKDPFKDYGDGTHPYAVYKILYDAVANGLTEEDYTTTDWEGCKGMINSGKIGCMVLGSWAVPQMKAAGENADDIGYMAFPITIDGKQYASAGADYSYGINVNATDDEKQAALVFVKWLTEESGFSYNEDGLPVDASTTETKLAFDGVEFLKDEPSVEGEEDLLNELNAESELNVNNGGDKKIQEIIEHASIGDMSFDDIMASWNEAWSEAQEACGVEIQY</sequence>
<accession>A0A927YNC5</accession>
<gene>
    <name evidence="7" type="ORF">E7272_09230</name>
</gene>
<dbReference type="AlphaFoldDB" id="A0A927YNC5"/>
<evidence type="ECO:0000256" key="1">
    <source>
        <dbReference type="ARBA" id="ARBA00022475"/>
    </source>
</evidence>
<feature type="chain" id="PRO_5039724651" evidence="6">
    <location>
        <begin position="21"/>
        <end position="462"/>
    </location>
</feature>
<keyword evidence="1" id="KW-1003">Cell membrane</keyword>
<dbReference type="EMBL" id="SVER01000022">
    <property type="protein sequence ID" value="MBE5920012.1"/>
    <property type="molecule type" value="Genomic_DNA"/>
</dbReference>
<keyword evidence="4" id="KW-0564">Palmitate</keyword>
<proteinExistence type="predicted"/>
<comment type="caution">
    <text evidence="7">The sequence shown here is derived from an EMBL/GenBank/DDBJ whole genome shotgun (WGS) entry which is preliminary data.</text>
</comment>
<dbReference type="Proteomes" id="UP000766246">
    <property type="component" value="Unassembled WGS sequence"/>
</dbReference>
<evidence type="ECO:0000256" key="4">
    <source>
        <dbReference type="ARBA" id="ARBA00023139"/>
    </source>
</evidence>
<evidence type="ECO:0000256" key="6">
    <source>
        <dbReference type="SAM" id="SignalP"/>
    </source>
</evidence>
<evidence type="ECO:0000256" key="5">
    <source>
        <dbReference type="ARBA" id="ARBA00023288"/>
    </source>
</evidence>
<keyword evidence="2 6" id="KW-0732">Signal</keyword>
<feature type="signal peptide" evidence="6">
    <location>
        <begin position="1"/>
        <end position="20"/>
    </location>
</feature>
<keyword evidence="5" id="KW-0449">Lipoprotein</keyword>
<organism evidence="7 8">
    <name type="scientific">Pseudobutyrivibrio ruminis</name>
    <dbReference type="NCBI Taxonomy" id="46206"/>
    <lineage>
        <taxon>Bacteria</taxon>
        <taxon>Bacillati</taxon>
        <taxon>Bacillota</taxon>
        <taxon>Clostridia</taxon>
        <taxon>Lachnospirales</taxon>
        <taxon>Lachnospiraceae</taxon>
        <taxon>Pseudobutyrivibrio</taxon>
    </lineage>
</organism>
<dbReference type="SUPFAM" id="SSF53850">
    <property type="entry name" value="Periplasmic binding protein-like II"/>
    <property type="match status" value="1"/>
</dbReference>
<name>A0A927YNC5_9FIRM</name>
<evidence type="ECO:0000313" key="7">
    <source>
        <dbReference type="EMBL" id="MBE5920012.1"/>
    </source>
</evidence>
<keyword evidence="3" id="KW-0472">Membrane</keyword>
<dbReference type="InterPro" id="IPR050490">
    <property type="entry name" value="Bact_solute-bd_prot1"/>
</dbReference>
<evidence type="ECO:0000256" key="3">
    <source>
        <dbReference type="ARBA" id="ARBA00023136"/>
    </source>
</evidence>
<protein>
    <submittedName>
        <fullName evidence="7">Extracellular solute-binding protein</fullName>
    </submittedName>
</protein>